<evidence type="ECO:0000313" key="3">
    <source>
        <dbReference type="Proteomes" id="UP000270296"/>
    </source>
</evidence>
<proteinExistence type="predicted"/>
<feature type="domain" description="ZFAND2A/B-like C2H2 zinc finger" evidence="1">
    <location>
        <begin position="23"/>
        <end position="57"/>
    </location>
</feature>
<evidence type="ECO:0000259" key="1">
    <source>
        <dbReference type="Pfam" id="PF25403"/>
    </source>
</evidence>
<dbReference type="PANTHER" id="PTHR14677:SF20">
    <property type="entry name" value="ZINC FINGER AN1-TYPE CONTAINING 2A-RELATED"/>
    <property type="match status" value="1"/>
</dbReference>
<evidence type="ECO:0000313" key="4">
    <source>
        <dbReference type="WBParaSite" id="SBAD_0001343201-mRNA-1"/>
    </source>
</evidence>
<protein>
    <submittedName>
        <fullName evidence="4">RING-type E3 ubiquitin transferase</fullName>
    </submittedName>
</protein>
<dbReference type="AlphaFoldDB" id="A0A183JAW9"/>
<dbReference type="PANTHER" id="PTHR14677">
    <property type="entry name" value="ARSENITE INDUCUBLE RNA ASSOCIATED PROTEIN AIP-1-RELATED"/>
    <property type="match status" value="1"/>
</dbReference>
<dbReference type="GO" id="GO:0043161">
    <property type="term" value="P:proteasome-mediated ubiquitin-dependent protein catabolic process"/>
    <property type="evidence" value="ECO:0007669"/>
    <property type="project" value="TreeGrafter"/>
</dbReference>
<reference evidence="2 3" key="2">
    <citation type="submission" date="2018-11" db="EMBL/GenBank/DDBJ databases">
        <authorList>
            <consortium name="Pathogen Informatics"/>
        </authorList>
    </citation>
    <scope>NUCLEOTIDE SEQUENCE [LARGE SCALE GENOMIC DNA]</scope>
</reference>
<organism evidence="4">
    <name type="scientific">Soboliphyme baturini</name>
    <dbReference type="NCBI Taxonomy" id="241478"/>
    <lineage>
        <taxon>Eukaryota</taxon>
        <taxon>Metazoa</taxon>
        <taxon>Ecdysozoa</taxon>
        <taxon>Nematoda</taxon>
        <taxon>Enoplea</taxon>
        <taxon>Dorylaimia</taxon>
        <taxon>Dioctophymatida</taxon>
        <taxon>Dioctophymatoidea</taxon>
        <taxon>Soboliphymatidae</taxon>
        <taxon>Soboliphyme</taxon>
    </lineage>
</organism>
<sequence length="166" mass="19081">MYLLCFSKDHVKPNLHNCNGDVRVPVCPICNKPVPTPKGMLPDIAVSNHIDRDCRFQKTCSENIYVNKCSVENCRKKEVLFKNAAFLWYLNTCNVRCISRDFIRWCNFMLTRDTRSLIIVPDEQEIPIAITMMRCTLALHEFKYPGTVVCVNCLLMLLEAGAVQYA</sequence>
<dbReference type="WBParaSite" id="SBAD_0001343201-mRNA-1">
    <property type="protein sequence ID" value="SBAD_0001343201-mRNA-1"/>
    <property type="gene ID" value="SBAD_0001343201"/>
</dbReference>
<dbReference type="InterPro" id="IPR057357">
    <property type="entry name" value="Znf-C2H2_ZFAND2A/B"/>
</dbReference>
<dbReference type="EMBL" id="UZAM01019788">
    <property type="protein sequence ID" value="VDP53406.1"/>
    <property type="molecule type" value="Genomic_DNA"/>
</dbReference>
<gene>
    <name evidence="2" type="ORF">SBAD_LOCUS13017</name>
</gene>
<dbReference type="GO" id="GO:0045047">
    <property type="term" value="P:protein targeting to ER"/>
    <property type="evidence" value="ECO:0007669"/>
    <property type="project" value="TreeGrafter"/>
</dbReference>
<dbReference type="Pfam" id="PF25403">
    <property type="entry name" value="zf-C2H2_ZFAND2"/>
    <property type="match status" value="1"/>
</dbReference>
<dbReference type="OrthoDB" id="431929at2759"/>
<dbReference type="GO" id="GO:0005783">
    <property type="term" value="C:endoplasmic reticulum"/>
    <property type="evidence" value="ECO:0007669"/>
    <property type="project" value="TreeGrafter"/>
</dbReference>
<evidence type="ECO:0000313" key="2">
    <source>
        <dbReference type="EMBL" id="VDP53406.1"/>
    </source>
</evidence>
<name>A0A183JAW9_9BILA</name>
<accession>A0A183JAW9</accession>
<reference evidence="4" key="1">
    <citation type="submission" date="2016-06" db="UniProtKB">
        <authorList>
            <consortium name="WormBaseParasite"/>
        </authorList>
    </citation>
    <scope>IDENTIFICATION</scope>
</reference>
<keyword evidence="3" id="KW-1185">Reference proteome</keyword>
<dbReference type="Proteomes" id="UP000270296">
    <property type="component" value="Unassembled WGS sequence"/>
</dbReference>